<evidence type="ECO:0000313" key="3">
    <source>
        <dbReference type="Proteomes" id="UP000464086"/>
    </source>
</evidence>
<dbReference type="NCBIfam" id="TIGR00738">
    <property type="entry name" value="rrf2_super"/>
    <property type="match status" value="1"/>
</dbReference>
<dbReference type="InterPro" id="IPR036390">
    <property type="entry name" value="WH_DNA-bd_sf"/>
</dbReference>
<name>A0A6P1GNY1_SPHYA</name>
<organism evidence="2 3">
    <name type="scientific">Sphingobium yanoikuyae</name>
    <name type="common">Sphingomonas yanoikuyae</name>
    <dbReference type="NCBI Taxonomy" id="13690"/>
    <lineage>
        <taxon>Bacteria</taxon>
        <taxon>Pseudomonadati</taxon>
        <taxon>Pseudomonadota</taxon>
        <taxon>Alphaproteobacteria</taxon>
        <taxon>Sphingomonadales</taxon>
        <taxon>Sphingomonadaceae</taxon>
        <taxon>Sphingobium</taxon>
    </lineage>
</organism>
<dbReference type="Pfam" id="PF02082">
    <property type="entry name" value="Rrf2"/>
    <property type="match status" value="1"/>
</dbReference>
<dbReference type="SUPFAM" id="SSF46785">
    <property type="entry name" value="Winged helix' DNA-binding domain"/>
    <property type="match status" value="1"/>
</dbReference>
<dbReference type="GO" id="GO:0003700">
    <property type="term" value="F:DNA-binding transcription factor activity"/>
    <property type="evidence" value="ECO:0007669"/>
    <property type="project" value="TreeGrafter"/>
</dbReference>
<dbReference type="InterPro" id="IPR000944">
    <property type="entry name" value="Tscrpt_reg_Rrf2"/>
</dbReference>
<dbReference type="GO" id="GO:0003677">
    <property type="term" value="F:DNA binding"/>
    <property type="evidence" value="ECO:0007669"/>
    <property type="project" value="UniProtKB-KW"/>
</dbReference>
<dbReference type="InterPro" id="IPR036388">
    <property type="entry name" value="WH-like_DNA-bd_sf"/>
</dbReference>
<reference evidence="2 3" key="1">
    <citation type="submission" date="2019-12" db="EMBL/GenBank/DDBJ databases">
        <title>Functional and genomic insights into the Sphingobium yanoikuyae YC-JY1, a bacterium efficiently degrading bisphenol A.</title>
        <authorList>
            <person name="Jia Y."/>
            <person name="Li X."/>
            <person name="Wang J."/>
            <person name="Eltoukhy A."/>
            <person name="Lamraoui I."/>
            <person name="Yan Y."/>
        </authorList>
    </citation>
    <scope>NUCLEOTIDE SEQUENCE [LARGE SCALE GENOMIC DNA]</scope>
    <source>
        <strain evidence="2 3">YC-JY1</strain>
    </source>
</reference>
<dbReference type="Proteomes" id="UP000464086">
    <property type="component" value="Chromosome"/>
</dbReference>
<dbReference type="PROSITE" id="PS01332">
    <property type="entry name" value="HTH_RRF2_1"/>
    <property type="match status" value="1"/>
</dbReference>
<proteinExistence type="predicted"/>
<gene>
    <name evidence="2" type="ORF">GS397_22570</name>
</gene>
<dbReference type="PANTHER" id="PTHR33221:SF4">
    <property type="entry name" value="HTH-TYPE TRANSCRIPTIONAL REPRESSOR NSRR"/>
    <property type="match status" value="1"/>
</dbReference>
<dbReference type="RefSeq" id="WP_020820434.1">
    <property type="nucleotide sequence ID" value="NZ_CALUBW010000037.1"/>
</dbReference>
<dbReference type="InterPro" id="IPR030489">
    <property type="entry name" value="TR_Rrf2-type_CS"/>
</dbReference>
<dbReference type="Gene3D" id="1.10.10.10">
    <property type="entry name" value="Winged helix-like DNA-binding domain superfamily/Winged helix DNA-binding domain"/>
    <property type="match status" value="1"/>
</dbReference>
<dbReference type="PROSITE" id="PS51197">
    <property type="entry name" value="HTH_RRF2_2"/>
    <property type="match status" value="1"/>
</dbReference>
<keyword evidence="1" id="KW-0238">DNA-binding</keyword>
<evidence type="ECO:0000313" key="2">
    <source>
        <dbReference type="EMBL" id="QHD69552.1"/>
    </source>
</evidence>
<dbReference type="EMBL" id="CP047218">
    <property type="protein sequence ID" value="QHD69552.1"/>
    <property type="molecule type" value="Genomic_DNA"/>
</dbReference>
<sequence length="148" mass="16177">MQLTRHTDYAFRLLIDLAGRGDERTQIAQVAQAQAISRTHLMKVVNRLARAGIVEATRGRGGGVRLAREPALINLGEVLRTTEPQCALVECSDCRLRRRCGLPAVLDEAGRAFRRTLERYSLADILPQATTERAGPAKLTGELASLSA</sequence>
<accession>A0A6P1GNY1</accession>
<dbReference type="GO" id="GO:0005829">
    <property type="term" value="C:cytosol"/>
    <property type="evidence" value="ECO:0007669"/>
    <property type="project" value="TreeGrafter"/>
</dbReference>
<protein>
    <submittedName>
        <fullName evidence="2">Rrf2 family transcriptional regulator</fullName>
    </submittedName>
</protein>
<dbReference type="AlphaFoldDB" id="A0A6P1GNY1"/>
<evidence type="ECO:0000256" key="1">
    <source>
        <dbReference type="ARBA" id="ARBA00023125"/>
    </source>
</evidence>
<dbReference type="PANTHER" id="PTHR33221">
    <property type="entry name" value="WINGED HELIX-TURN-HELIX TRANSCRIPTIONAL REGULATOR, RRF2 FAMILY"/>
    <property type="match status" value="1"/>
</dbReference>